<sequence length="63" mass="7487">MCNNWKIRYNDFMDKDILDKVRYSTDQLQEIEEGQSKGLEKEISKGLEGKLEYSQKIWLKDTG</sequence>
<name>A0A413DM97_9FIRM</name>
<dbReference type="EMBL" id="QSAZ01000005">
    <property type="protein sequence ID" value="RGW87527.1"/>
    <property type="molecule type" value="Genomic_DNA"/>
</dbReference>
<organism evidence="1 2">
    <name type="scientific">Agathobacter rectalis</name>
    <dbReference type="NCBI Taxonomy" id="39491"/>
    <lineage>
        <taxon>Bacteria</taxon>
        <taxon>Bacillati</taxon>
        <taxon>Bacillota</taxon>
        <taxon>Clostridia</taxon>
        <taxon>Lachnospirales</taxon>
        <taxon>Lachnospiraceae</taxon>
        <taxon>Agathobacter</taxon>
    </lineage>
</organism>
<accession>A0A413DM97</accession>
<dbReference type="RefSeq" id="WP_118141928.1">
    <property type="nucleotide sequence ID" value="NZ_JAAISB010000004.1"/>
</dbReference>
<reference evidence="1 2" key="1">
    <citation type="submission" date="2018-08" db="EMBL/GenBank/DDBJ databases">
        <title>A genome reference for cultivated species of the human gut microbiota.</title>
        <authorList>
            <person name="Zou Y."/>
            <person name="Xue W."/>
            <person name="Luo G."/>
        </authorList>
    </citation>
    <scope>NUCLEOTIDE SEQUENCE [LARGE SCALE GENOMIC DNA]</scope>
    <source>
        <strain evidence="1 2">AF06-19</strain>
    </source>
</reference>
<dbReference type="AlphaFoldDB" id="A0A413DM97"/>
<gene>
    <name evidence="1" type="ORF">DWV45_06370</name>
</gene>
<comment type="caution">
    <text evidence="1">The sequence shown here is derived from an EMBL/GenBank/DDBJ whole genome shotgun (WGS) entry which is preliminary data.</text>
</comment>
<dbReference type="Proteomes" id="UP000283683">
    <property type="component" value="Unassembled WGS sequence"/>
</dbReference>
<evidence type="ECO:0000313" key="2">
    <source>
        <dbReference type="Proteomes" id="UP000283683"/>
    </source>
</evidence>
<protein>
    <submittedName>
        <fullName evidence="1">Uncharacterized protein</fullName>
    </submittedName>
</protein>
<proteinExistence type="predicted"/>
<evidence type="ECO:0000313" key="1">
    <source>
        <dbReference type="EMBL" id="RGW87527.1"/>
    </source>
</evidence>